<dbReference type="PANTHER" id="PTHR48041">
    <property type="entry name" value="ABC TRANSPORTER G FAMILY MEMBER 28"/>
    <property type="match status" value="1"/>
</dbReference>
<dbReference type="GO" id="GO:0005524">
    <property type="term" value="F:ATP binding"/>
    <property type="evidence" value="ECO:0007669"/>
    <property type="project" value="InterPro"/>
</dbReference>
<gene>
    <name evidence="11" type="primary">LOC113212752</name>
</gene>
<evidence type="ECO:0000256" key="1">
    <source>
        <dbReference type="ARBA" id="ARBA00004141"/>
    </source>
</evidence>
<dbReference type="AlphaFoldDB" id="A0A9C6X5E0"/>
<protein>
    <submittedName>
        <fullName evidence="11">Protein brown-like</fullName>
    </submittedName>
</protein>
<keyword evidence="4 7" id="KW-0812">Transmembrane</keyword>
<reference evidence="11" key="1">
    <citation type="submission" date="2025-08" db="UniProtKB">
        <authorList>
            <consortium name="RefSeq"/>
        </authorList>
    </citation>
    <scope>IDENTIFICATION</scope>
    <source>
        <tissue evidence="11">Whole organism</tissue>
    </source>
</reference>
<dbReference type="InterPro" id="IPR013525">
    <property type="entry name" value="ABC2_TM"/>
</dbReference>
<dbReference type="GO" id="GO:0140359">
    <property type="term" value="F:ABC-type transporter activity"/>
    <property type="evidence" value="ECO:0007669"/>
    <property type="project" value="InterPro"/>
</dbReference>
<evidence type="ECO:0000313" key="11">
    <source>
        <dbReference type="RefSeq" id="XP_052129378.1"/>
    </source>
</evidence>
<dbReference type="InterPro" id="IPR027417">
    <property type="entry name" value="P-loop_NTPase"/>
</dbReference>
<feature type="domain" description="ABC transporter" evidence="8">
    <location>
        <begin position="27"/>
        <end position="136"/>
    </location>
</feature>
<feature type="transmembrane region" description="Helical" evidence="7">
    <location>
        <begin position="331"/>
        <end position="351"/>
    </location>
</feature>
<organism evidence="10 11">
    <name type="scientific">Frankliniella occidentalis</name>
    <name type="common">Western flower thrips</name>
    <name type="synonym">Euthrips occidentalis</name>
    <dbReference type="NCBI Taxonomy" id="133901"/>
    <lineage>
        <taxon>Eukaryota</taxon>
        <taxon>Metazoa</taxon>
        <taxon>Ecdysozoa</taxon>
        <taxon>Arthropoda</taxon>
        <taxon>Hexapoda</taxon>
        <taxon>Insecta</taxon>
        <taxon>Pterygota</taxon>
        <taxon>Neoptera</taxon>
        <taxon>Paraneoptera</taxon>
        <taxon>Thysanoptera</taxon>
        <taxon>Terebrantia</taxon>
        <taxon>Thripoidea</taxon>
        <taxon>Thripidae</taxon>
        <taxon>Frankliniella</taxon>
    </lineage>
</organism>
<dbReference type="Proteomes" id="UP000504606">
    <property type="component" value="Unplaced"/>
</dbReference>
<keyword evidence="5 7" id="KW-1133">Transmembrane helix</keyword>
<sequence>SVTWYTTFEDENHSVPITICSTIGKGVSGDVRLNGRPASASLLSRVCGFVPQQDVATESLTAAEHLSFMAAMRMDARAPPAARSRRILGLLAHLGLTPCAHTRLSLLSGGERRRLALAVQLLVQPGPLVLALDEPCSGLDAEGSRVVLEALRREAGRGRAVLCTVHQAAPDLLRLFTHILVLASGNVVYHGPLDRAQPFLAEAGAGGPAGWTPSTPLNSMLQQLNDPAAHLDTARVCAAFSFSEQACLLEDYPTSEEVLARDAIRASDIKHISWIGEVGWLLWRESVDGRRNKSRNLAQMGMFVLTATIMSLAFMEVSLSSLAGVQSVRGLLYIIVSEVVFTHSYAVFHTFPVELPVYLREAHLYSSSAYYVAKVLATVPRSLLEPLLFVSVIQSRVDLTAGGGVATFALLLGILFLTALTASAYGIVQQIMGAR</sequence>
<comment type="similarity">
    <text evidence="2">Belongs to the ABC transporter superfamily. ABCG family. Eye pigment precursor importer (TC 3.A.1.204) subfamily.</text>
</comment>
<evidence type="ECO:0000256" key="7">
    <source>
        <dbReference type="SAM" id="Phobius"/>
    </source>
</evidence>
<evidence type="ECO:0000313" key="10">
    <source>
        <dbReference type="Proteomes" id="UP000504606"/>
    </source>
</evidence>
<evidence type="ECO:0000256" key="5">
    <source>
        <dbReference type="ARBA" id="ARBA00022989"/>
    </source>
</evidence>
<dbReference type="Pfam" id="PF00005">
    <property type="entry name" value="ABC_tran"/>
    <property type="match status" value="1"/>
</dbReference>
<feature type="non-terminal residue" evidence="11">
    <location>
        <position position="1"/>
    </location>
</feature>
<dbReference type="GeneID" id="113212752"/>
<dbReference type="GO" id="GO:0005886">
    <property type="term" value="C:plasma membrane"/>
    <property type="evidence" value="ECO:0007669"/>
    <property type="project" value="TreeGrafter"/>
</dbReference>
<dbReference type="RefSeq" id="XP_052129378.1">
    <property type="nucleotide sequence ID" value="XM_052273418.1"/>
</dbReference>
<dbReference type="PANTHER" id="PTHR48041:SF116">
    <property type="entry name" value="PROTEIN BROWN"/>
    <property type="match status" value="1"/>
</dbReference>
<dbReference type="Gene3D" id="3.40.50.300">
    <property type="entry name" value="P-loop containing nucleotide triphosphate hydrolases"/>
    <property type="match status" value="1"/>
</dbReference>
<evidence type="ECO:0000256" key="6">
    <source>
        <dbReference type="ARBA" id="ARBA00023136"/>
    </source>
</evidence>
<dbReference type="InterPro" id="IPR017871">
    <property type="entry name" value="ABC_transporter-like_CS"/>
</dbReference>
<dbReference type="PROSITE" id="PS00211">
    <property type="entry name" value="ABC_TRANSPORTER_1"/>
    <property type="match status" value="1"/>
</dbReference>
<dbReference type="OrthoDB" id="66620at2759"/>
<evidence type="ECO:0000259" key="9">
    <source>
        <dbReference type="Pfam" id="PF01061"/>
    </source>
</evidence>
<evidence type="ECO:0000259" key="8">
    <source>
        <dbReference type="Pfam" id="PF00005"/>
    </source>
</evidence>
<comment type="subcellular location">
    <subcellularLocation>
        <location evidence="1">Membrane</location>
        <topology evidence="1">Multi-pass membrane protein</topology>
    </subcellularLocation>
</comment>
<proteinExistence type="inferred from homology"/>
<keyword evidence="3" id="KW-0813">Transport</keyword>
<evidence type="ECO:0000256" key="4">
    <source>
        <dbReference type="ARBA" id="ARBA00022692"/>
    </source>
</evidence>
<accession>A0A9C6X5E0</accession>
<evidence type="ECO:0000256" key="2">
    <source>
        <dbReference type="ARBA" id="ARBA00005814"/>
    </source>
</evidence>
<dbReference type="InterPro" id="IPR050352">
    <property type="entry name" value="ABCG_transporters"/>
</dbReference>
<evidence type="ECO:0000256" key="3">
    <source>
        <dbReference type="ARBA" id="ARBA00022448"/>
    </source>
</evidence>
<feature type="transmembrane region" description="Helical" evidence="7">
    <location>
        <begin position="405"/>
        <end position="428"/>
    </location>
</feature>
<name>A0A9C6X5E0_FRAOC</name>
<dbReference type="SUPFAM" id="SSF52540">
    <property type="entry name" value="P-loop containing nucleoside triphosphate hydrolases"/>
    <property type="match status" value="1"/>
</dbReference>
<feature type="domain" description="ABC-2 type transporter transmembrane" evidence="9">
    <location>
        <begin position="278"/>
        <end position="427"/>
    </location>
</feature>
<dbReference type="Pfam" id="PF01061">
    <property type="entry name" value="ABC2_membrane"/>
    <property type="match status" value="1"/>
</dbReference>
<dbReference type="KEGG" id="foc:113212752"/>
<dbReference type="GO" id="GO:0016887">
    <property type="term" value="F:ATP hydrolysis activity"/>
    <property type="evidence" value="ECO:0007669"/>
    <property type="project" value="InterPro"/>
</dbReference>
<dbReference type="InterPro" id="IPR003439">
    <property type="entry name" value="ABC_transporter-like_ATP-bd"/>
</dbReference>
<feature type="transmembrane region" description="Helical" evidence="7">
    <location>
        <begin position="300"/>
        <end position="319"/>
    </location>
</feature>
<keyword evidence="6 7" id="KW-0472">Membrane</keyword>
<keyword evidence="10" id="KW-1185">Reference proteome</keyword>